<evidence type="ECO:0000313" key="2">
    <source>
        <dbReference type="Proteomes" id="UP000527616"/>
    </source>
</evidence>
<dbReference type="Proteomes" id="UP000527616">
    <property type="component" value="Unassembled WGS sequence"/>
</dbReference>
<sequence length="258" mass="26232">MGIVLLTAAAGSPGVTTSALGLALLWPGDTVLVDVDPHPSQAVLAGYLQGSDGAGRGIAALAGAQRQPQPADLLAHCLPLTTETSPQRVFLPGFSRPGSQHALAGALPGVGQALRDIDAGGSQVIMDAGRFGHEGPPRDLLGLAATVLVLTRTTLRALAALRLHLSMINQLAAHARVGLVLIGEGQPYTSGEIAAQFAVPVLGSVVDDAAGAAVLSEGGPVPRRFAHGRYARSLRVLAEQLADRDPGGARAYPSAVAR</sequence>
<dbReference type="SUPFAM" id="SSF52540">
    <property type="entry name" value="P-loop containing nucleoside triphosphate hydrolases"/>
    <property type="match status" value="1"/>
</dbReference>
<reference evidence="1 2" key="1">
    <citation type="submission" date="2020-07" db="EMBL/GenBank/DDBJ databases">
        <title>Sequencing the genomes of 1000 actinobacteria strains.</title>
        <authorList>
            <person name="Klenk H.-P."/>
        </authorList>
    </citation>
    <scope>NUCLEOTIDE SEQUENCE [LARGE SCALE GENOMIC DNA]</scope>
    <source>
        <strain evidence="1 2">DSM 103164</strain>
    </source>
</reference>
<dbReference type="AlphaFoldDB" id="A0A7Z0D997"/>
<protein>
    <recommendedName>
        <fullName evidence="3">MinD-like ATPase involved in chromosome partitioning or flagellar assembly</fullName>
    </recommendedName>
</protein>
<gene>
    <name evidence="1" type="ORF">GGQ54_001654</name>
</gene>
<proteinExistence type="predicted"/>
<dbReference type="Gene3D" id="3.40.50.300">
    <property type="entry name" value="P-loop containing nucleotide triphosphate hydrolases"/>
    <property type="match status" value="1"/>
</dbReference>
<name>A0A7Z0D997_9ACTN</name>
<organism evidence="1 2">
    <name type="scientific">Naumannella cuiyingiana</name>
    <dbReference type="NCBI Taxonomy" id="1347891"/>
    <lineage>
        <taxon>Bacteria</taxon>
        <taxon>Bacillati</taxon>
        <taxon>Actinomycetota</taxon>
        <taxon>Actinomycetes</taxon>
        <taxon>Propionibacteriales</taxon>
        <taxon>Propionibacteriaceae</taxon>
        <taxon>Naumannella</taxon>
    </lineage>
</organism>
<dbReference type="EMBL" id="JACBZS010000001">
    <property type="protein sequence ID" value="NYI71094.1"/>
    <property type="molecule type" value="Genomic_DNA"/>
</dbReference>
<evidence type="ECO:0008006" key="3">
    <source>
        <dbReference type="Google" id="ProtNLM"/>
    </source>
</evidence>
<comment type="caution">
    <text evidence="1">The sequence shown here is derived from an EMBL/GenBank/DDBJ whole genome shotgun (WGS) entry which is preliminary data.</text>
</comment>
<dbReference type="RefSeq" id="WP_179444963.1">
    <property type="nucleotide sequence ID" value="NZ_JACBZS010000001.1"/>
</dbReference>
<accession>A0A7Z0D997</accession>
<evidence type="ECO:0000313" key="1">
    <source>
        <dbReference type="EMBL" id="NYI71094.1"/>
    </source>
</evidence>
<dbReference type="InterPro" id="IPR027417">
    <property type="entry name" value="P-loop_NTPase"/>
</dbReference>
<keyword evidence="2" id="KW-1185">Reference proteome</keyword>